<dbReference type="RefSeq" id="WP_174928780.1">
    <property type="nucleotide sequence ID" value="NZ_CABVLY010000052.1"/>
</dbReference>
<dbReference type="EMBL" id="JAFCIQ010000032">
    <property type="protein sequence ID" value="MBM2770830.1"/>
    <property type="molecule type" value="Genomic_DNA"/>
</dbReference>
<reference evidence="2 5" key="2">
    <citation type="submission" date="2021-02" db="EMBL/GenBank/DDBJ databases">
        <title>Draft genome of the type strains Burkholderia anthina DSM16086.</title>
        <authorList>
            <person name="Hertel R."/>
            <person name="Meissner J."/>
            <person name="Poehlein A."/>
            <person name="Daniel R."/>
            <person name="Commichau F.M."/>
        </authorList>
    </citation>
    <scope>NUCLEOTIDE SEQUENCE [LARGE SCALE GENOMIC DNA]</scope>
    <source>
        <strain evidence="2 5">DSM 16086</strain>
    </source>
</reference>
<evidence type="ECO:0000313" key="4">
    <source>
        <dbReference type="Proteomes" id="UP000494201"/>
    </source>
</evidence>
<dbReference type="Proteomes" id="UP000755577">
    <property type="component" value="Unassembled WGS sequence"/>
</dbReference>
<keyword evidence="1" id="KW-0472">Membrane</keyword>
<dbReference type="EMBL" id="CABVLY010000052">
    <property type="protein sequence ID" value="VVU54215.1"/>
    <property type="molecule type" value="Genomic_DNA"/>
</dbReference>
<dbReference type="Proteomes" id="UP000494201">
    <property type="component" value="Unassembled WGS sequence"/>
</dbReference>
<evidence type="ECO:0008006" key="6">
    <source>
        <dbReference type="Google" id="ProtNLM"/>
    </source>
</evidence>
<dbReference type="AlphaFoldDB" id="A0A6P2GJQ6"/>
<evidence type="ECO:0000313" key="3">
    <source>
        <dbReference type="EMBL" id="VVU54215.1"/>
    </source>
</evidence>
<evidence type="ECO:0000313" key="2">
    <source>
        <dbReference type="EMBL" id="MBM2770830.1"/>
    </source>
</evidence>
<feature type="transmembrane region" description="Helical" evidence="1">
    <location>
        <begin position="140"/>
        <end position="162"/>
    </location>
</feature>
<gene>
    <name evidence="3" type="ORF">BAN20980_06839</name>
    <name evidence="2" type="ORF">JQK92_30940</name>
</gene>
<organism evidence="3 4">
    <name type="scientific">Burkholderia anthina</name>
    <dbReference type="NCBI Taxonomy" id="179879"/>
    <lineage>
        <taxon>Bacteria</taxon>
        <taxon>Pseudomonadati</taxon>
        <taxon>Pseudomonadota</taxon>
        <taxon>Betaproteobacteria</taxon>
        <taxon>Burkholderiales</taxon>
        <taxon>Burkholderiaceae</taxon>
        <taxon>Burkholderia</taxon>
        <taxon>Burkholderia cepacia complex</taxon>
    </lineage>
</organism>
<keyword evidence="5" id="KW-1185">Reference proteome</keyword>
<proteinExistence type="predicted"/>
<evidence type="ECO:0000256" key="1">
    <source>
        <dbReference type="SAM" id="Phobius"/>
    </source>
</evidence>
<keyword evidence="1" id="KW-0812">Transmembrane</keyword>
<keyword evidence="1" id="KW-1133">Transmembrane helix</keyword>
<reference evidence="3 4" key="1">
    <citation type="submission" date="2019-09" db="EMBL/GenBank/DDBJ databases">
        <authorList>
            <person name="Depoorter E."/>
        </authorList>
    </citation>
    <scope>NUCLEOTIDE SEQUENCE [LARGE SCALE GENOMIC DNA]</scope>
    <source>
        <strain evidence="3">LMG 20980</strain>
    </source>
</reference>
<evidence type="ECO:0000313" key="5">
    <source>
        <dbReference type="Proteomes" id="UP000755577"/>
    </source>
</evidence>
<feature type="transmembrane region" description="Helical" evidence="1">
    <location>
        <begin position="20"/>
        <end position="42"/>
    </location>
</feature>
<dbReference type="GeneID" id="56504930"/>
<feature type="transmembrane region" description="Helical" evidence="1">
    <location>
        <begin position="88"/>
        <end position="110"/>
    </location>
</feature>
<protein>
    <recommendedName>
        <fullName evidence="6">Transmembrane protein</fullName>
    </recommendedName>
</protein>
<sequence length="248" mass="27693">MSDVVEKKVEKKHVLDWPWPVIVSMLGLVLLGIAYSSGDAYYKGLLASFWIDYDAFPIDKSRHLVLSVWSALNASIGVQNWLGSNKSTLCFVLLFLLIYFAVCVTLEKFLRWVIEKIGKRKDGSTRSFNLPPALKRYRDFVLWSLFWGINVTLLAIFLPVVASIPSGIGEAVGASVATDMKQDFDKGCEKSRTRCQVLLKDGKEVARGYVVVQSPSRIAIYLGGAVRQMQLDGIEVRTLERSAPSARN</sequence>
<accession>A0A6P2GJQ6</accession>
<name>A0A6P2GJQ6_9BURK</name>